<dbReference type="AlphaFoldDB" id="A0A1U7DK69"/>
<accession>A0A1U7DK69</accession>
<dbReference type="GO" id="GO:0052689">
    <property type="term" value="F:carboxylic ester hydrolase activity"/>
    <property type="evidence" value="ECO:0007669"/>
    <property type="project" value="TreeGrafter"/>
</dbReference>
<dbReference type="RefSeq" id="WP_076980286.1">
    <property type="nucleotide sequence ID" value="NZ_CP019124.1"/>
</dbReference>
<organism evidence="1 2">
    <name type="scientific">Brevirhabdus pacifica</name>
    <dbReference type="NCBI Taxonomy" id="1267768"/>
    <lineage>
        <taxon>Bacteria</taxon>
        <taxon>Pseudomonadati</taxon>
        <taxon>Pseudomonadota</taxon>
        <taxon>Alphaproteobacteria</taxon>
        <taxon>Rhodobacterales</taxon>
        <taxon>Paracoccaceae</taxon>
        <taxon>Brevirhabdus</taxon>
    </lineage>
</organism>
<keyword evidence="2" id="KW-1185">Reference proteome</keyword>
<proteinExistence type="predicted"/>
<dbReference type="PRINTS" id="PR00111">
    <property type="entry name" value="ABHYDROLASE"/>
</dbReference>
<reference evidence="1 2" key="1">
    <citation type="submission" date="2017-01" db="EMBL/GenBank/DDBJ databases">
        <title>Genomic analysis of Xuhuaishuia manganoxidans DY6-4.</title>
        <authorList>
            <person name="Wang X."/>
        </authorList>
    </citation>
    <scope>NUCLEOTIDE SEQUENCE [LARGE SCALE GENOMIC DNA]</scope>
    <source>
        <strain evidence="1 2">DY6-4</strain>
    </source>
</reference>
<gene>
    <name evidence="1" type="ORF">BV394_11480</name>
</gene>
<dbReference type="OrthoDB" id="9808398at2"/>
<dbReference type="SUPFAM" id="SSF53474">
    <property type="entry name" value="alpha/beta-Hydrolases"/>
    <property type="match status" value="1"/>
</dbReference>
<dbReference type="PANTHER" id="PTHR46118">
    <property type="entry name" value="PROTEIN ABHD11"/>
    <property type="match status" value="1"/>
</dbReference>
<dbReference type="Proteomes" id="UP000187266">
    <property type="component" value="Chromosome"/>
</dbReference>
<keyword evidence="1" id="KW-0378">Hydrolase</keyword>
<accession>A0A2M9D4R6</accession>
<protein>
    <submittedName>
        <fullName evidence="1">Alpha/beta hydrolase</fullName>
    </submittedName>
</protein>
<dbReference type="InterPro" id="IPR000073">
    <property type="entry name" value="AB_hydrolase_1"/>
</dbReference>
<sequence>MLNILRHGDPAPDQSNPGQPALLIAHGLFGSARNWGVIAKRLADSREVLAVDMRNHGRSPWSEPHSYDAMAEDLAQVIADHGAPVDLLGHSMGGKAAMTLALAQPALIRRLIVADIAPAAYGHSQRHLIEAMRAVDPARATTRPEADAQLAAHVDDPQVRAFLLQSYDPREGCWRLNLDALDRWMQQTVGWTNPEGRFDGPTLFLSGAESDYVRPEHRPAIKALFPAAQFAKIPGAGHWLHAEKPREFEAAVRVFLG</sequence>
<dbReference type="STRING" id="1267768.BV394_11480"/>
<dbReference type="Gene3D" id="3.40.50.1820">
    <property type="entry name" value="alpha/beta hydrolase"/>
    <property type="match status" value="1"/>
</dbReference>
<dbReference type="InterPro" id="IPR029058">
    <property type="entry name" value="AB_hydrolase_fold"/>
</dbReference>
<evidence type="ECO:0000313" key="1">
    <source>
        <dbReference type="EMBL" id="APX90268.1"/>
    </source>
</evidence>
<name>A0A1U7DK69_9RHOB</name>
<dbReference type="Pfam" id="PF00561">
    <property type="entry name" value="Abhydrolase_1"/>
    <property type="match status" value="1"/>
</dbReference>
<evidence type="ECO:0000313" key="2">
    <source>
        <dbReference type="Proteomes" id="UP000187266"/>
    </source>
</evidence>
<dbReference type="EMBL" id="CP019124">
    <property type="protein sequence ID" value="APX90268.1"/>
    <property type="molecule type" value="Genomic_DNA"/>
</dbReference>
<dbReference type="PANTHER" id="PTHR46118:SF4">
    <property type="entry name" value="PROTEIN ABHD11"/>
    <property type="match status" value="1"/>
</dbReference>